<gene>
    <name evidence="2" type="ORF">SFRA_004190</name>
</gene>
<sequence length="151" mass="16666">MAVHWKLVVDCADPLRLARFWAEALGYEQEDNSTLIERLISSGTGLVSDDDWTVVDGRKAWRTLAAVRHPEDPVDENTGAGLGRRVLFQAVPESKTVKNRLHIDLHFAPGERDAEVARLEGLGATVLRTVDEPSGSWAVMADIEGNEFCVN</sequence>
<dbReference type="OrthoDB" id="5524593at2"/>
<evidence type="ECO:0000259" key="1">
    <source>
        <dbReference type="Pfam" id="PF18029"/>
    </source>
</evidence>
<accession>A0A3M8FCK7</accession>
<dbReference type="InterPro" id="IPR029068">
    <property type="entry name" value="Glyas_Bleomycin-R_OHBP_Dase"/>
</dbReference>
<dbReference type="PANTHER" id="PTHR35908">
    <property type="entry name" value="HYPOTHETICAL FUSION PROTEIN"/>
    <property type="match status" value="1"/>
</dbReference>
<keyword evidence="3" id="KW-1185">Reference proteome</keyword>
<dbReference type="InterPro" id="IPR041581">
    <property type="entry name" value="Glyoxalase_6"/>
</dbReference>
<feature type="domain" description="Glyoxalase-like" evidence="1">
    <location>
        <begin position="7"/>
        <end position="150"/>
    </location>
</feature>
<dbReference type="GO" id="GO:0051213">
    <property type="term" value="F:dioxygenase activity"/>
    <property type="evidence" value="ECO:0007669"/>
    <property type="project" value="UniProtKB-KW"/>
</dbReference>
<name>A0A3M8FCK7_9ACTN</name>
<dbReference type="Proteomes" id="UP000028058">
    <property type="component" value="Unassembled WGS sequence"/>
</dbReference>
<evidence type="ECO:0000313" key="3">
    <source>
        <dbReference type="Proteomes" id="UP000028058"/>
    </source>
</evidence>
<dbReference type="PANTHER" id="PTHR35908:SF1">
    <property type="entry name" value="CONSERVED PROTEIN"/>
    <property type="match status" value="1"/>
</dbReference>
<dbReference type="EMBL" id="JNAD02000001">
    <property type="protein sequence ID" value="RKM99387.1"/>
    <property type="molecule type" value="Genomic_DNA"/>
</dbReference>
<dbReference type="Pfam" id="PF18029">
    <property type="entry name" value="Glyoxalase_6"/>
    <property type="match status" value="1"/>
</dbReference>
<dbReference type="SUPFAM" id="SSF54593">
    <property type="entry name" value="Glyoxalase/Bleomycin resistance protein/Dihydroxybiphenyl dioxygenase"/>
    <property type="match status" value="1"/>
</dbReference>
<comment type="caution">
    <text evidence="2">The sequence shown here is derived from an EMBL/GenBank/DDBJ whole genome shotgun (WGS) entry which is preliminary data.</text>
</comment>
<evidence type="ECO:0000313" key="2">
    <source>
        <dbReference type="EMBL" id="RKM99387.1"/>
    </source>
</evidence>
<organism evidence="2 3">
    <name type="scientific">Streptomyces xinghaiensis</name>
    <dbReference type="NCBI Taxonomy" id="1038928"/>
    <lineage>
        <taxon>Bacteria</taxon>
        <taxon>Bacillati</taxon>
        <taxon>Actinomycetota</taxon>
        <taxon>Actinomycetes</taxon>
        <taxon>Kitasatosporales</taxon>
        <taxon>Streptomycetaceae</taxon>
        <taxon>Streptomyces</taxon>
    </lineage>
</organism>
<proteinExistence type="predicted"/>
<reference evidence="2 3" key="1">
    <citation type="journal article" date="2014" name="Genome Announc.">
        <title>Draft Genome Sequence of Streptomyces fradiae ATCC 19609, a Strain Highly Sensitive to Antibiotics.</title>
        <authorList>
            <person name="Bekker O.B."/>
            <person name="Klimina K.M."/>
            <person name="Vatlin A.A."/>
            <person name="Zakharevich N.V."/>
            <person name="Kasianov A.S."/>
            <person name="Danilenko V.N."/>
        </authorList>
    </citation>
    <scope>NUCLEOTIDE SEQUENCE [LARGE SCALE GENOMIC DNA]</scope>
    <source>
        <strain evidence="2 3">ATCC 19609</strain>
    </source>
</reference>
<protein>
    <submittedName>
        <fullName evidence="2">Glyoxalase/bleomycin resistance/dioxygenase family protein</fullName>
    </submittedName>
</protein>
<dbReference type="AlphaFoldDB" id="A0A3M8FCK7"/>
<dbReference type="Gene3D" id="3.10.180.10">
    <property type="entry name" value="2,3-Dihydroxybiphenyl 1,2-Dioxygenase, domain 1"/>
    <property type="match status" value="1"/>
</dbReference>
<dbReference type="RefSeq" id="WP_043470008.1">
    <property type="nucleotide sequence ID" value="NZ_CP134822.1"/>
</dbReference>